<feature type="transmembrane region" description="Helical" evidence="8">
    <location>
        <begin position="40"/>
        <end position="63"/>
    </location>
</feature>
<dbReference type="InterPro" id="IPR000515">
    <property type="entry name" value="MetI-like"/>
</dbReference>
<feature type="transmembrane region" description="Helical" evidence="8">
    <location>
        <begin position="83"/>
        <end position="105"/>
    </location>
</feature>
<dbReference type="HOGENOM" id="CLU_021838_0_2_5"/>
<comment type="subcellular location">
    <subcellularLocation>
        <location evidence="1">Cell inner membrane</location>
        <topology evidence="1">Multi-pass membrane protein</topology>
    </subcellularLocation>
    <subcellularLocation>
        <location evidence="8">Cell membrane</location>
        <topology evidence="8">Multi-pass membrane protein</topology>
    </subcellularLocation>
</comment>
<dbReference type="KEGG" id="pect:BN1012_Phect2117"/>
<comment type="similarity">
    <text evidence="8">Belongs to the binding-protein-dependent transport system permease family.</text>
</comment>
<evidence type="ECO:0000256" key="4">
    <source>
        <dbReference type="ARBA" id="ARBA00022519"/>
    </source>
</evidence>
<keyword evidence="3" id="KW-1003">Cell membrane</keyword>
<dbReference type="PANTHER" id="PTHR43357:SF3">
    <property type="entry name" value="FE(3+)-TRANSPORT SYSTEM PERMEASE PROTEIN FBPB 2"/>
    <property type="match status" value="1"/>
</dbReference>
<feature type="transmembrane region" description="Helical" evidence="8">
    <location>
        <begin position="268"/>
        <end position="287"/>
    </location>
</feature>
<feature type="domain" description="ABC transmembrane type-1" evidence="9">
    <location>
        <begin position="82"/>
        <end position="291"/>
    </location>
</feature>
<evidence type="ECO:0000256" key="1">
    <source>
        <dbReference type="ARBA" id="ARBA00004429"/>
    </source>
</evidence>
<reference evidence="10 11" key="1">
    <citation type="journal article" date="2014" name="Front. Genet.">
        <title>Genome and metabolic network of "Candidatus Phaeomarinobacter ectocarpi" Ec32, a new candidate genus of Alphaproteobacteria frequently associated with brown algae.</title>
        <authorList>
            <person name="Dittami S.M."/>
            <person name="Barbeyron T."/>
            <person name="Boyen C."/>
            <person name="Cambefort J."/>
            <person name="Collet G."/>
            <person name="Delage L."/>
            <person name="Gobet A."/>
            <person name="Groisillier A."/>
            <person name="Leblanc C."/>
            <person name="Michel G."/>
            <person name="Scornet D."/>
            <person name="Siegel A."/>
            <person name="Tapia J.E."/>
            <person name="Tonon T."/>
        </authorList>
    </citation>
    <scope>NUCLEOTIDE SEQUENCE [LARGE SCALE GENOMIC DNA]</scope>
    <source>
        <strain evidence="10 11">Ec32</strain>
    </source>
</reference>
<keyword evidence="11" id="KW-1185">Reference proteome</keyword>
<dbReference type="PROSITE" id="PS50928">
    <property type="entry name" value="ABC_TM1"/>
    <property type="match status" value="2"/>
</dbReference>
<dbReference type="PANTHER" id="PTHR43357">
    <property type="entry name" value="INNER MEMBRANE ABC TRANSPORTER PERMEASE PROTEIN YDCV"/>
    <property type="match status" value="1"/>
</dbReference>
<dbReference type="OrthoDB" id="9790211at2"/>
<evidence type="ECO:0000256" key="8">
    <source>
        <dbReference type="RuleBase" id="RU363032"/>
    </source>
</evidence>
<feature type="transmembrane region" description="Helical" evidence="8">
    <location>
        <begin position="401"/>
        <end position="419"/>
    </location>
</feature>
<evidence type="ECO:0000259" key="9">
    <source>
        <dbReference type="PROSITE" id="PS50928"/>
    </source>
</evidence>
<dbReference type="RefSeq" id="WP_081826161.1">
    <property type="nucleotide sequence ID" value="NZ_HG966617.1"/>
</dbReference>
<dbReference type="Gene3D" id="1.10.3720.10">
    <property type="entry name" value="MetI-like"/>
    <property type="match status" value="2"/>
</dbReference>
<dbReference type="GO" id="GO:0005886">
    <property type="term" value="C:plasma membrane"/>
    <property type="evidence" value="ECO:0007669"/>
    <property type="project" value="UniProtKB-SubCell"/>
</dbReference>
<sequence>MALLEPSHSTLPDGGQPDAGRPLAARLRGLFSTGTAGRSLTISAFIVALIISLPALAVISSLFDTTTASLSGLGQSVMAQLLTNSLILATGTLAGVLVLGVSTAWLVTMCRFPGREIFHWALILPLAVPAYVVAYAYTDFLHHPGPVQTLLRDVTGWGAQDYWFPNIRSEGGAVFVFSFVLYPYVYLLARATFLEQSVCALEAARTLGQSAWGAFWKTALPLARPAIAAGAALAIMETLADFGTVSHFGVRSFTTAIYQSWFSLGDRVLAGQLSAGLLGIVTLLILVERLSRSGATYEQTTTRLQRLPDYELKGIRGALAFAACALPVTLGFALPLGILIYLNFVGGHDLFGSRYITLTLNTFTLAGIAAVLAVALALLMAYAVRLSGSPLARLANRMTSLGYAIPGSVIAVGVLIPLANMDNALDAWMRATFGISTGLILTGSIVGLVFAYIVRFMAVSINTVEASLAKVTPNMDAAARSLGRSKLATLIEVHSPLMRGSLLTAGLIVFVDVVKELPATLIMRPFNFDTLAIQAYRLASDERLAEASTASLMIVATGLLPVIILSRTIMASRPGSKTNK</sequence>
<feature type="transmembrane region" description="Helical" evidence="8">
    <location>
        <begin position="318"/>
        <end position="342"/>
    </location>
</feature>
<evidence type="ECO:0000313" key="10">
    <source>
        <dbReference type="EMBL" id="CDO60330.1"/>
    </source>
</evidence>
<keyword evidence="2 8" id="KW-0813">Transport</keyword>
<dbReference type="FunFam" id="1.10.3720.10:FF:000088">
    <property type="entry name" value="Iron(III) ABC transporter, permease protein"/>
    <property type="match status" value="1"/>
</dbReference>
<evidence type="ECO:0000313" key="11">
    <source>
        <dbReference type="Proteomes" id="UP000032160"/>
    </source>
</evidence>
<evidence type="ECO:0000256" key="6">
    <source>
        <dbReference type="ARBA" id="ARBA00022989"/>
    </source>
</evidence>
<dbReference type="Proteomes" id="UP000032160">
    <property type="component" value="Chromosome I"/>
</dbReference>
<feature type="transmembrane region" description="Helical" evidence="8">
    <location>
        <begin position="171"/>
        <end position="189"/>
    </location>
</feature>
<keyword evidence="6 8" id="KW-1133">Transmembrane helix</keyword>
<proteinExistence type="inferred from homology"/>
<dbReference type="STRING" id="1458461.BN1012_Phect2117"/>
<keyword evidence="7 8" id="KW-0472">Membrane</keyword>
<accession>X5MME4</accession>
<dbReference type="EMBL" id="HG966617">
    <property type="protein sequence ID" value="CDO60330.1"/>
    <property type="molecule type" value="Genomic_DNA"/>
</dbReference>
<evidence type="ECO:0000256" key="7">
    <source>
        <dbReference type="ARBA" id="ARBA00023136"/>
    </source>
</evidence>
<feature type="domain" description="ABC transmembrane type-1" evidence="9">
    <location>
        <begin position="359"/>
        <end position="565"/>
    </location>
</feature>
<name>X5MME4_9HYPH</name>
<dbReference type="AlphaFoldDB" id="X5MME4"/>
<keyword evidence="5 8" id="KW-0812">Transmembrane</keyword>
<dbReference type="CDD" id="cd06261">
    <property type="entry name" value="TM_PBP2"/>
    <property type="match status" value="1"/>
</dbReference>
<organism evidence="10 11">
    <name type="scientific">Candidatus Phaeomarinibacter ectocarpi</name>
    <dbReference type="NCBI Taxonomy" id="1458461"/>
    <lineage>
        <taxon>Bacteria</taxon>
        <taxon>Pseudomonadati</taxon>
        <taxon>Pseudomonadota</taxon>
        <taxon>Alphaproteobacteria</taxon>
        <taxon>Hyphomicrobiales</taxon>
        <taxon>Parvibaculaceae</taxon>
        <taxon>Candidatus Phaeomarinibacter</taxon>
    </lineage>
</organism>
<dbReference type="GO" id="GO:0055085">
    <property type="term" value="P:transmembrane transport"/>
    <property type="evidence" value="ECO:0007669"/>
    <property type="project" value="InterPro"/>
</dbReference>
<evidence type="ECO:0000256" key="3">
    <source>
        <dbReference type="ARBA" id="ARBA00022475"/>
    </source>
</evidence>
<dbReference type="InterPro" id="IPR035906">
    <property type="entry name" value="MetI-like_sf"/>
</dbReference>
<feature type="transmembrane region" description="Helical" evidence="8">
    <location>
        <begin position="431"/>
        <end position="454"/>
    </location>
</feature>
<gene>
    <name evidence="10" type="ORF">BN1012_Phect2117</name>
</gene>
<dbReference type="Pfam" id="PF00528">
    <property type="entry name" value="BPD_transp_1"/>
    <property type="match status" value="1"/>
</dbReference>
<dbReference type="SUPFAM" id="SSF161098">
    <property type="entry name" value="MetI-like"/>
    <property type="match status" value="2"/>
</dbReference>
<dbReference type="PATRIC" id="fig|1458461.3.peg.2123"/>
<keyword evidence="4" id="KW-0997">Cell inner membrane</keyword>
<protein>
    <submittedName>
        <fullName evidence="10">Ferric iron ABC transporter, permease protein</fullName>
    </submittedName>
</protein>
<evidence type="ECO:0000256" key="5">
    <source>
        <dbReference type="ARBA" id="ARBA00022692"/>
    </source>
</evidence>
<feature type="transmembrane region" description="Helical" evidence="8">
    <location>
        <begin position="362"/>
        <end position="381"/>
    </location>
</feature>
<evidence type="ECO:0000256" key="2">
    <source>
        <dbReference type="ARBA" id="ARBA00022448"/>
    </source>
</evidence>
<feature type="transmembrane region" description="Helical" evidence="8">
    <location>
        <begin position="550"/>
        <end position="570"/>
    </location>
</feature>
<feature type="transmembrane region" description="Helical" evidence="8">
    <location>
        <begin position="117"/>
        <end position="137"/>
    </location>
</feature>